<dbReference type="CDD" id="cd02966">
    <property type="entry name" value="TlpA_like_family"/>
    <property type="match status" value="1"/>
</dbReference>
<dbReference type="PANTHER" id="PTHR42852">
    <property type="entry name" value="THIOL:DISULFIDE INTERCHANGE PROTEIN DSBE"/>
    <property type="match status" value="1"/>
</dbReference>
<dbReference type="InterPro" id="IPR036249">
    <property type="entry name" value="Thioredoxin-like_sf"/>
</dbReference>
<accession>A0A8J8GCD3</accession>
<comment type="caution">
    <text evidence="3">The sequence shown here is derived from an EMBL/GenBank/DDBJ whole genome shotgun (WGS) entry which is preliminary data.</text>
</comment>
<keyword evidence="3" id="KW-0413">Isomerase</keyword>
<evidence type="ECO:0000313" key="4">
    <source>
        <dbReference type="Proteomes" id="UP000610746"/>
    </source>
</evidence>
<keyword evidence="4" id="KW-1185">Reference proteome</keyword>
<dbReference type="SUPFAM" id="SSF52833">
    <property type="entry name" value="Thioredoxin-like"/>
    <property type="match status" value="1"/>
</dbReference>
<dbReference type="PANTHER" id="PTHR42852:SF17">
    <property type="entry name" value="THIOREDOXIN-LIKE PROTEIN HI_1115"/>
    <property type="match status" value="1"/>
</dbReference>
<feature type="region of interest" description="Disordered" evidence="1">
    <location>
        <begin position="484"/>
        <end position="520"/>
    </location>
</feature>
<dbReference type="Gene3D" id="3.40.30.10">
    <property type="entry name" value="Glutaredoxin"/>
    <property type="match status" value="1"/>
</dbReference>
<evidence type="ECO:0000259" key="2">
    <source>
        <dbReference type="PROSITE" id="PS51352"/>
    </source>
</evidence>
<feature type="compositionally biased region" description="Low complexity" evidence="1">
    <location>
        <begin position="497"/>
        <end position="520"/>
    </location>
</feature>
<evidence type="ECO:0000313" key="3">
    <source>
        <dbReference type="EMBL" id="NRS93927.1"/>
    </source>
</evidence>
<dbReference type="RefSeq" id="WP_194305196.1">
    <property type="nucleotide sequence ID" value="NZ_JABSNO010000032.1"/>
</dbReference>
<proteinExistence type="predicted"/>
<dbReference type="InterPro" id="IPR013740">
    <property type="entry name" value="Redoxin"/>
</dbReference>
<reference evidence="3" key="1">
    <citation type="submission" date="2020-05" db="EMBL/GenBank/DDBJ databases">
        <title>Genomic Encyclopedia of Type Strains, Phase IV (KMG-V): Genome sequencing to study the core and pangenomes of soil and plant-associated prokaryotes.</title>
        <authorList>
            <person name="Whitman W."/>
        </authorList>
    </citation>
    <scope>NUCLEOTIDE SEQUENCE</scope>
    <source>
        <strain evidence="3">16F</strain>
    </source>
</reference>
<dbReference type="GO" id="GO:0016853">
    <property type="term" value="F:isomerase activity"/>
    <property type="evidence" value="ECO:0007669"/>
    <property type="project" value="UniProtKB-KW"/>
</dbReference>
<dbReference type="PROSITE" id="PS51257">
    <property type="entry name" value="PROKAR_LIPOPROTEIN"/>
    <property type="match status" value="1"/>
</dbReference>
<evidence type="ECO:0000256" key="1">
    <source>
        <dbReference type="SAM" id="MobiDB-lite"/>
    </source>
</evidence>
<dbReference type="InterPro" id="IPR050553">
    <property type="entry name" value="Thioredoxin_ResA/DsbE_sf"/>
</dbReference>
<name>A0A8J8GCD3_9FLAO</name>
<dbReference type="GO" id="GO:0016491">
    <property type="term" value="F:oxidoreductase activity"/>
    <property type="evidence" value="ECO:0007669"/>
    <property type="project" value="InterPro"/>
</dbReference>
<dbReference type="Proteomes" id="UP000610746">
    <property type="component" value="Unassembled WGS sequence"/>
</dbReference>
<dbReference type="InterPro" id="IPR013766">
    <property type="entry name" value="Thioredoxin_domain"/>
</dbReference>
<gene>
    <name evidence="3" type="ORF">HNQ03_003019</name>
</gene>
<organism evidence="3 4">
    <name type="scientific">Frigoriflavimonas asaccharolytica</name>
    <dbReference type="NCBI Taxonomy" id="2735899"/>
    <lineage>
        <taxon>Bacteria</taxon>
        <taxon>Pseudomonadati</taxon>
        <taxon>Bacteroidota</taxon>
        <taxon>Flavobacteriia</taxon>
        <taxon>Flavobacteriales</taxon>
        <taxon>Weeksellaceae</taxon>
        <taxon>Frigoriflavimonas</taxon>
    </lineage>
</organism>
<dbReference type="EMBL" id="JABSNO010000032">
    <property type="protein sequence ID" value="NRS93927.1"/>
    <property type="molecule type" value="Genomic_DNA"/>
</dbReference>
<dbReference type="Pfam" id="PF08534">
    <property type="entry name" value="Redoxin"/>
    <property type="match status" value="1"/>
</dbReference>
<dbReference type="AlphaFoldDB" id="A0A8J8GCD3"/>
<protein>
    <submittedName>
        <fullName evidence="3">Thiol-disulfide isomerase/thioredoxin</fullName>
    </submittedName>
</protein>
<dbReference type="PROSITE" id="PS51352">
    <property type="entry name" value="THIOREDOXIN_2"/>
    <property type="match status" value="1"/>
</dbReference>
<sequence>MIKKYLLIFILSIFATSCSKKVDFTATIKGGSPLERIEFIEASGVATLPLVNVGIGKDGKFTGGFDAPNDGMYVITYAGKENIIYLKQGQKLEISGNGETFPQEFKIVGDAKNNNDFLQAVQKFMQNYTKNLDLQSKMSKDEKTFLAALKKIEADLMKSIDENGEKFSADKKVIEWKKNDIRTGMLSIFPQYEGFKKQSSGNPAFKISKEFADYEESLQKDKELLVKEHPAYRTYLLTKMSEDFSKFAEGKTKGLTIQPTTSELFAEYLKKRTELSDTAKDYLLAYIISQADLQPTATQEVQDKIGKIIDADIKDASIKKDLKTIQFAIGGLKVGEALPEASLMTADGKPFKTADFNGKPTLLMFYASWTPYIKDQTVPILNQVIGFYKKDMNFAFINFDDNKEQFTKTSSALMKGIPGTNYYAEGGLTGDFAKKFGIYGFKLQPSFVIVDKNGKVASRLFFNLGDPEMVTALDKATGLTAPAVQQPEIQLQNDINAPKAEAPTAEAPQNAPAPAAPATK</sequence>
<feature type="domain" description="Thioredoxin" evidence="2">
    <location>
        <begin position="332"/>
        <end position="478"/>
    </location>
</feature>